<dbReference type="Pfam" id="PF13540">
    <property type="entry name" value="RCC1_2"/>
    <property type="match status" value="4"/>
</dbReference>
<dbReference type="Proteomes" id="UP001190700">
    <property type="component" value="Unassembled WGS sequence"/>
</dbReference>
<name>A0AAE0GDG1_9CHLO</name>
<feature type="region of interest" description="Disordered" evidence="2">
    <location>
        <begin position="1092"/>
        <end position="1129"/>
    </location>
</feature>
<dbReference type="InterPro" id="IPR009091">
    <property type="entry name" value="RCC1/BLIP-II"/>
</dbReference>
<evidence type="ECO:0000313" key="5">
    <source>
        <dbReference type="Proteomes" id="UP001190700"/>
    </source>
</evidence>
<gene>
    <name evidence="4" type="ORF">CYMTET_15885</name>
</gene>
<dbReference type="GO" id="GO:0005737">
    <property type="term" value="C:cytoplasm"/>
    <property type="evidence" value="ECO:0007669"/>
    <property type="project" value="TreeGrafter"/>
</dbReference>
<dbReference type="Gene3D" id="2.130.10.30">
    <property type="entry name" value="Regulator of chromosome condensation 1/beta-lactamase-inhibitor protein II"/>
    <property type="match status" value="2"/>
</dbReference>
<dbReference type="PANTHER" id="PTHR45982">
    <property type="entry name" value="REGULATOR OF CHROMOSOME CONDENSATION"/>
    <property type="match status" value="1"/>
</dbReference>
<keyword evidence="3" id="KW-0732">Signal</keyword>
<feature type="repeat" description="RCC1" evidence="1">
    <location>
        <begin position="263"/>
        <end position="342"/>
    </location>
</feature>
<dbReference type="GO" id="GO:0005085">
    <property type="term" value="F:guanyl-nucleotide exchange factor activity"/>
    <property type="evidence" value="ECO:0007669"/>
    <property type="project" value="TreeGrafter"/>
</dbReference>
<feature type="compositionally biased region" description="Low complexity" evidence="2">
    <location>
        <begin position="1163"/>
        <end position="1192"/>
    </location>
</feature>
<comment type="caution">
    <text evidence="4">The sequence shown here is derived from an EMBL/GenBank/DDBJ whole genome shotgun (WGS) entry which is preliminary data.</text>
</comment>
<evidence type="ECO:0000256" key="1">
    <source>
        <dbReference type="PROSITE-ProRule" id="PRU00235"/>
    </source>
</evidence>
<dbReference type="InterPro" id="IPR000408">
    <property type="entry name" value="Reg_chr_condens"/>
</dbReference>
<dbReference type="PRINTS" id="PR00633">
    <property type="entry name" value="RCCNDNSATION"/>
</dbReference>
<evidence type="ECO:0000256" key="3">
    <source>
        <dbReference type="SAM" id="SignalP"/>
    </source>
</evidence>
<dbReference type="PROSITE" id="PS50012">
    <property type="entry name" value="RCC1_3"/>
    <property type="match status" value="4"/>
</dbReference>
<feature type="signal peptide" evidence="3">
    <location>
        <begin position="1"/>
        <end position="17"/>
    </location>
</feature>
<dbReference type="PANTHER" id="PTHR45982:SF1">
    <property type="entry name" value="REGULATOR OF CHROMOSOME CONDENSATION"/>
    <property type="match status" value="1"/>
</dbReference>
<sequence length="1241" mass="131342">MRLLLSLVLVLGKFTSARPELNGQSDSVQVSEAVVDSISNARRFPLPRGDDVNAVAERRSILRGWACEGGPCNIAAGETHTCVMIGEITQGRVRCWGRATFGQLGYGNIVQLGYAEGTMPPTDVNVGDYVVSITAGARHNCVLTVSGKVRCWGDGADGRLGYDMTPYGWYLGDEPNEMPPPDVDLGENLAIAVDAGEYHTCAVLETRQVLCWGQNYFGQLGYGHTKNIGGVEGDMPPAAVDIGGEAWQLSTGELHTCVLLLSSDVRCWGNGEDGQLGPLEERNADGSYSELASPVSPPGYLDDDHPHIGDEPGEMPPPVINFGGSVSQVSAEGYHTCVVMAENFTARCIGENRHGQLGYGDTLNRGLNESDFPPADINFTNVVGHGNQAIVTQILSAKDKTCAIIEGGTLTCWGLVTFEQLGNGDYKKLFPVDYPPDYELLIREPPPGILLGGNADEVVGGYYHVCTILERHSVKCWGRNNYGQLGLPLVEETGEFGSMPTPDVYIGEPTPGTALVGFPPPPMPPPPPPPPPLTPQVNSREYTVRANSTVRDPDPMLNRWGLPYGATGYGCPGIPTAVNLGCPGLAIGTSSDKAFAVTADLWQNAFIAGYVTSANNSLGTDAFVQKVNAGGTVRWTIRTGSLGSEIAYGIGVDSTTAMHPFVYITGMYDSKPGTFGDTVLPGTESGMYDMFLMKVSATGTIVWAIGGEGAGNDVGQAVAVQDTTAQTGAVLVAGWFDSSYFKLGSRQVANHGRGGDIFVAQVQPEGTVTWLVALGGASSDKAYGVTVDAWGMGYVTGYFKSVDATFGPTLLRPTDGPMESYMKRVRRGVILPCTPDVDQSECSERVDEDVFVAKLDTSGSVVWALSAGGLNLDTGRGIAHDPTEETFGIYVTGQFEDGPATFGETVFNTLGTAGRSDILLMKLEPTNSTVEWVVSAGGVGADVGRSVTVDIYGDPYVTGGFSDLATFGGIFLTIPDLNRTATILNTSTPEMDVFVMKVWHTGSIEWAVQSGGRGEDKGYGIVATQEGSSGQSLYIAGAFNSEHQDASGQAYDLQAMARFGRWVNWTFDSNSTNDAFLMKLLPFKVPPPPPCPPPPHPLHPAPTPHPPPPPPPPPPSPPPPPPAAAFGLPVDLEQHGGCAREWRQEQWARRQLRAPTPLPASLTSLSTPAPFTAPPTTSSAATPTAAHSSAPTTSVPARIASVSSQFPPAHSLATATESFLASTLPLPSTYAFPSRTPICSV</sequence>
<protein>
    <submittedName>
        <fullName evidence="4">Uncharacterized protein</fullName>
    </submittedName>
</protein>
<proteinExistence type="predicted"/>
<evidence type="ECO:0000313" key="4">
    <source>
        <dbReference type="EMBL" id="KAK3276013.1"/>
    </source>
</evidence>
<dbReference type="EMBL" id="LGRX02006826">
    <property type="protein sequence ID" value="KAK3276013.1"/>
    <property type="molecule type" value="Genomic_DNA"/>
</dbReference>
<feature type="chain" id="PRO_5042059267" evidence="3">
    <location>
        <begin position="18"/>
        <end position="1241"/>
    </location>
</feature>
<dbReference type="AlphaFoldDB" id="A0AAE0GDG1"/>
<dbReference type="SUPFAM" id="SSF50985">
    <property type="entry name" value="RCC1/BLIP-II"/>
    <property type="match status" value="2"/>
</dbReference>
<feature type="repeat" description="RCC1" evidence="1">
    <location>
        <begin position="147"/>
        <end position="206"/>
    </location>
</feature>
<dbReference type="InterPro" id="IPR051553">
    <property type="entry name" value="Ran_GTPase-activating"/>
</dbReference>
<feature type="repeat" description="RCC1" evidence="1">
    <location>
        <begin position="207"/>
        <end position="262"/>
    </location>
</feature>
<organism evidence="4 5">
    <name type="scientific">Cymbomonas tetramitiformis</name>
    <dbReference type="NCBI Taxonomy" id="36881"/>
    <lineage>
        <taxon>Eukaryota</taxon>
        <taxon>Viridiplantae</taxon>
        <taxon>Chlorophyta</taxon>
        <taxon>Pyramimonadophyceae</taxon>
        <taxon>Pyramimonadales</taxon>
        <taxon>Pyramimonadaceae</taxon>
        <taxon>Cymbomonas</taxon>
    </lineage>
</organism>
<feature type="repeat" description="RCC1" evidence="1">
    <location>
        <begin position="91"/>
        <end position="146"/>
    </location>
</feature>
<accession>A0AAE0GDG1</accession>
<feature type="region of interest" description="Disordered" evidence="2">
    <location>
        <begin position="1158"/>
        <end position="1192"/>
    </location>
</feature>
<keyword evidence="5" id="KW-1185">Reference proteome</keyword>
<feature type="compositionally biased region" description="Pro residues" evidence="2">
    <location>
        <begin position="1092"/>
        <end position="1123"/>
    </location>
</feature>
<reference evidence="4 5" key="1">
    <citation type="journal article" date="2015" name="Genome Biol. Evol.">
        <title>Comparative Genomics of a Bacterivorous Green Alga Reveals Evolutionary Causalities and Consequences of Phago-Mixotrophic Mode of Nutrition.</title>
        <authorList>
            <person name="Burns J.A."/>
            <person name="Paasch A."/>
            <person name="Narechania A."/>
            <person name="Kim E."/>
        </authorList>
    </citation>
    <scope>NUCLEOTIDE SEQUENCE [LARGE SCALE GENOMIC DNA]</scope>
    <source>
        <strain evidence="4 5">PLY_AMNH</strain>
    </source>
</reference>
<evidence type="ECO:0000256" key="2">
    <source>
        <dbReference type="SAM" id="MobiDB-lite"/>
    </source>
</evidence>